<dbReference type="Gene3D" id="1.20.1280.290">
    <property type="match status" value="2"/>
</dbReference>
<keyword evidence="9 11" id="KW-0472">Membrane</keyword>
<proteinExistence type="inferred from homology"/>
<keyword evidence="13" id="KW-1185">Reference proteome</keyword>
<comment type="similarity">
    <text evidence="2 11">Belongs to the SWEET sugar transporter family.</text>
</comment>
<evidence type="ECO:0000313" key="12">
    <source>
        <dbReference type="EMBL" id="KAG9450019.1"/>
    </source>
</evidence>
<comment type="caution">
    <text evidence="12">The sequence shown here is derived from an EMBL/GenBank/DDBJ whole genome shotgun (WGS) entry which is preliminary data.</text>
</comment>
<sequence length="246" mass="27612">MYILHTRITKEFARAIVGYVGNATSICLYLSPLGTFNTIIRNKSTKEFKADPYLATIQSCIIWIFYALPYVLGHNIPILTINTIAIGIEAIYITIYLIYANPKQRLNVLFFLGLIMTFTALLVGLVLGLVHTKTRRVYVVGMVAVVFCLGMYGAPLTVMSTVIRTKSVKYMPFSLSFMGLFNALVWTAYGLIEFDPFVVIPNGIGAFLCVIQLTLYGCFYRTTDWNEEEDVSANQVELPTHTRPDA</sequence>
<organism evidence="12 13">
    <name type="scientific">Aristolochia fimbriata</name>
    <name type="common">White veined hardy Dutchman's pipe vine</name>
    <dbReference type="NCBI Taxonomy" id="158543"/>
    <lineage>
        <taxon>Eukaryota</taxon>
        <taxon>Viridiplantae</taxon>
        <taxon>Streptophyta</taxon>
        <taxon>Embryophyta</taxon>
        <taxon>Tracheophyta</taxon>
        <taxon>Spermatophyta</taxon>
        <taxon>Magnoliopsida</taxon>
        <taxon>Magnoliidae</taxon>
        <taxon>Piperales</taxon>
        <taxon>Aristolochiaceae</taxon>
        <taxon>Aristolochia</taxon>
    </lineage>
</organism>
<feature type="transmembrane region" description="Helical" evidence="11">
    <location>
        <begin position="106"/>
        <end position="131"/>
    </location>
</feature>
<keyword evidence="3 11" id="KW-0813">Transport</keyword>
<feature type="transmembrane region" description="Helical" evidence="11">
    <location>
        <begin position="78"/>
        <end position="99"/>
    </location>
</feature>
<dbReference type="FunFam" id="1.20.1280.290:FF:000001">
    <property type="entry name" value="Bidirectional sugar transporter SWEET"/>
    <property type="match status" value="1"/>
</dbReference>
<feature type="transmembrane region" description="Helical" evidence="11">
    <location>
        <begin position="12"/>
        <end position="31"/>
    </location>
</feature>
<dbReference type="Pfam" id="PF03083">
    <property type="entry name" value="MtN3_slv"/>
    <property type="match status" value="2"/>
</dbReference>
<evidence type="ECO:0000256" key="11">
    <source>
        <dbReference type="RuleBase" id="RU910715"/>
    </source>
</evidence>
<comment type="function">
    <text evidence="11">Mediates both low-affinity uptake and efflux of sugar across the membrane.</text>
</comment>
<reference evidence="12 13" key="1">
    <citation type="submission" date="2021-07" db="EMBL/GenBank/DDBJ databases">
        <title>The Aristolochia fimbriata genome: insights into angiosperm evolution, floral development and chemical biosynthesis.</title>
        <authorList>
            <person name="Jiao Y."/>
        </authorList>
    </citation>
    <scope>NUCLEOTIDE SEQUENCE [LARGE SCALE GENOMIC DNA]</scope>
    <source>
        <strain evidence="12">IBCAS-2021</strain>
        <tissue evidence="12">Leaf</tissue>
    </source>
</reference>
<feature type="transmembrane region" description="Helical" evidence="11">
    <location>
        <begin position="198"/>
        <end position="219"/>
    </location>
</feature>
<dbReference type="AlphaFoldDB" id="A0AAV7EN03"/>
<protein>
    <recommendedName>
        <fullName evidence="11">Bidirectional sugar transporter SWEET</fullName>
    </recommendedName>
</protein>
<keyword evidence="7" id="KW-0677">Repeat</keyword>
<feature type="transmembrane region" description="Helical" evidence="11">
    <location>
        <begin position="137"/>
        <end position="158"/>
    </location>
</feature>
<dbReference type="GO" id="GO:0005886">
    <property type="term" value="C:plasma membrane"/>
    <property type="evidence" value="ECO:0007669"/>
    <property type="project" value="UniProtKB-SubCell"/>
</dbReference>
<comment type="subcellular location">
    <subcellularLocation>
        <location evidence="1 11">Cell membrane</location>
        <topology evidence="1 11">Multi-pass membrane protein</topology>
    </subcellularLocation>
</comment>
<dbReference type="PANTHER" id="PTHR10791:SF30">
    <property type="entry name" value="SUGAR TRANSPORTER SWEET1"/>
    <property type="match status" value="1"/>
</dbReference>
<evidence type="ECO:0000256" key="7">
    <source>
        <dbReference type="ARBA" id="ARBA00022737"/>
    </source>
</evidence>
<evidence type="ECO:0000256" key="6">
    <source>
        <dbReference type="ARBA" id="ARBA00022692"/>
    </source>
</evidence>
<keyword evidence="8 11" id="KW-1133">Transmembrane helix</keyword>
<name>A0AAV7EN03_ARIFI</name>
<comment type="function">
    <text evidence="10">Mediates both low-affinity uptake and efflux of sugar across the plasma membrane.</text>
</comment>
<dbReference type="InterPro" id="IPR047664">
    <property type="entry name" value="SWEET"/>
</dbReference>
<keyword evidence="6 11" id="KW-0812">Transmembrane</keyword>
<evidence type="ECO:0000256" key="5">
    <source>
        <dbReference type="ARBA" id="ARBA00022597"/>
    </source>
</evidence>
<keyword evidence="4" id="KW-1003">Cell membrane</keyword>
<evidence type="ECO:0000256" key="2">
    <source>
        <dbReference type="ARBA" id="ARBA00007809"/>
    </source>
</evidence>
<evidence type="ECO:0000256" key="9">
    <source>
        <dbReference type="ARBA" id="ARBA00023136"/>
    </source>
</evidence>
<dbReference type="Proteomes" id="UP000825729">
    <property type="component" value="Unassembled WGS sequence"/>
</dbReference>
<feature type="transmembrane region" description="Helical" evidence="11">
    <location>
        <begin position="52"/>
        <end position="72"/>
    </location>
</feature>
<evidence type="ECO:0000313" key="13">
    <source>
        <dbReference type="Proteomes" id="UP000825729"/>
    </source>
</evidence>
<keyword evidence="5 11" id="KW-0762">Sugar transport</keyword>
<dbReference type="PANTHER" id="PTHR10791">
    <property type="entry name" value="RAG1-ACTIVATING PROTEIN 1"/>
    <property type="match status" value="1"/>
</dbReference>
<dbReference type="InterPro" id="IPR004316">
    <property type="entry name" value="SWEET_rpt"/>
</dbReference>
<dbReference type="GO" id="GO:0051119">
    <property type="term" value="F:sugar transmembrane transporter activity"/>
    <property type="evidence" value="ECO:0007669"/>
    <property type="project" value="InterPro"/>
</dbReference>
<evidence type="ECO:0000256" key="1">
    <source>
        <dbReference type="ARBA" id="ARBA00004651"/>
    </source>
</evidence>
<feature type="transmembrane region" description="Helical" evidence="11">
    <location>
        <begin position="170"/>
        <end position="192"/>
    </location>
</feature>
<gene>
    <name evidence="12" type="ORF">H6P81_009984</name>
</gene>
<accession>A0AAV7EN03</accession>
<evidence type="ECO:0000256" key="10">
    <source>
        <dbReference type="ARBA" id="ARBA00037238"/>
    </source>
</evidence>
<dbReference type="EMBL" id="JAINDJ010000004">
    <property type="protein sequence ID" value="KAG9450019.1"/>
    <property type="molecule type" value="Genomic_DNA"/>
</dbReference>
<evidence type="ECO:0000256" key="8">
    <source>
        <dbReference type="ARBA" id="ARBA00022989"/>
    </source>
</evidence>
<evidence type="ECO:0000256" key="3">
    <source>
        <dbReference type="ARBA" id="ARBA00022448"/>
    </source>
</evidence>
<dbReference type="FunFam" id="1.20.1280.290:FF:000002">
    <property type="entry name" value="Bidirectional sugar transporter SWEET"/>
    <property type="match status" value="1"/>
</dbReference>
<evidence type="ECO:0000256" key="4">
    <source>
        <dbReference type="ARBA" id="ARBA00022475"/>
    </source>
</evidence>